<accession>A0A9W2UNC2</accession>
<dbReference type="GO" id="GO:0005615">
    <property type="term" value="C:extracellular space"/>
    <property type="evidence" value="ECO:0007669"/>
    <property type="project" value="TreeGrafter"/>
</dbReference>
<gene>
    <name evidence="4" type="primary">LOC128773847</name>
</gene>
<evidence type="ECO:0000313" key="4">
    <source>
        <dbReference type="RefSeq" id="XP_053747701.1"/>
    </source>
</evidence>
<reference evidence="4" key="1">
    <citation type="submission" date="2025-08" db="UniProtKB">
        <authorList>
            <consortium name="RefSeq"/>
        </authorList>
    </citation>
    <scope>IDENTIFICATION</scope>
    <source>
        <tissue evidence="4">Whole blood</tissue>
    </source>
</reference>
<dbReference type="PANTHER" id="PTHR24278">
    <property type="entry name" value="COAGULATION FACTOR"/>
    <property type="match status" value="1"/>
</dbReference>
<dbReference type="RefSeq" id="XP_053747701.1">
    <property type="nucleotide sequence ID" value="XM_053891726.1"/>
</dbReference>
<dbReference type="Gene3D" id="4.10.740.10">
    <property type="entry name" value="Coagulation Factor IX"/>
    <property type="match status" value="1"/>
</dbReference>
<proteinExistence type="predicted"/>
<dbReference type="GeneID" id="128773847"/>
<dbReference type="InterPro" id="IPR035972">
    <property type="entry name" value="GLA-like_dom_SF"/>
</dbReference>
<dbReference type="InterPro" id="IPR017857">
    <property type="entry name" value="Coagulation_fac-like_Gla_dom"/>
</dbReference>
<name>A0A9W2UNC2_PANPR</name>
<dbReference type="InterPro" id="IPR000294">
    <property type="entry name" value="GLA_domain"/>
</dbReference>
<sequence length="181" mass="20653">MSLSLPRATATERTCSRDEEDSRVFLTGEKANSVLKRYPRANGLFEEIRQGNIERECKEEICTFEEAREAFENNEKTVSTLAIFKSRSQALPTFWMDVCSLHSQMACIATNYKSIPHCLCEELCKWHLTKNTLWIVEPGSLPRVLVCLPGPCFHRTLLSSDGSPWQGGKHLFHTRLCWGTI</sequence>
<dbReference type="GO" id="GO:0005509">
    <property type="term" value="F:calcium ion binding"/>
    <property type="evidence" value="ECO:0007669"/>
    <property type="project" value="InterPro"/>
</dbReference>
<dbReference type="Proteomes" id="UP001165780">
    <property type="component" value="Unplaced"/>
</dbReference>
<feature type="domain" description="Gla" evidence="2">
    <location>
        <begin position="40"/>
        <end position="86"/>
    </location>
</feature>
<dbReference type="SMART" id="SM00069">
    <property type="entry name" value="GLA"/>
    <property type="match status" value="1"/>
</dbReference>
<evidence type="ECO:0000256" key="1">
    <source>
        <dbReference type="ARBA" id="ARBA00023157"/>
    </source>
</evidence>
<dbReference type="PROSITE" id="PS50998">
    <property type="entry name" value="GLA_2"/>
    <property type="match status" value="1"/>
</dbReference>
<evidence type="ECO:0000259" key="2">
    <source>
        <dbReference type="PROSITE" id="PS50998"/>
    </source>
</evidence>
<dbReference type="PANTHER" id="PTHR24278:SF37">
    <property type="entry name" value="TRANSMEMBRANE GAMMA-CARBOXYGLUTAMIC ACID PROTEIN 1"/>
    <property type="match status" value="1"/>
</dbReference>
<organism evidence="3 4">
    <name type="scientific">Panthera pardus</name>
    <name type="common">Leopard</name>
    <name type="synonym">Felis pardus</name>
    <dbReference type="NCBI Taxonomy" id="9691"/>
    <lineage>
        <taxon>Eukaryota</taxon>
        <taxon>Metazoa</taxon>
        <taxon>Chordata</taxon>
        <taxon>Craniata</taxon>
        <taxon>Vertebrata</taxon>
        <taxon>Euteleostomi</taxon>
        <taxon>Mammalia</taxon>
        <taxon>Eutheria</taxon>
        <taxon>Laurasiatheria</taxon>
        <taxon>Carnivora</taxon>
        <taxon>Feliformia</taxon>
        <taxon>Felidae</taxon>
        <taxon>Pantherinae</taxon>
        <taxon>Panthera</taxon>
    </lineage>
</organism>
<dbReference type="SUPFAM" id="SSF57630">
    <property type="entry name" value="GLA-domain"/>
    <property type="match status" value="1"/>
</dbReference>
<dbReference type="InterPro" id="IPR050442">
    <property type="entry name" value="Peptidase_S1_coag_factors"/>
</dbReference>
<dbReference type="AlphaFoldDB" id="A0A9W2UNC2"/>
<dbReference type="Pfam" id="PF00594">
    <property type="entry name" value="Gla"/>
    <property type="match status" value="1"/>
</dbReference>
<keyword evidence="3" id="KW-1185">Reference proteome</keyword>
<keyword evidence="1" id="KW-1015">Disulfide bond</keyword>
<dbReference type="FunFam" id="4.10.740.10:FF:000001">
    <property type="entry name" value="vitamin K-dependent protein S"/>
    <property type="match status" value="1"/>
</dbReference>
<evidence type="ECO:0000313" key="3">
    <source>
        <dbReference type="Proteomes" id="UP001165780"/>
    </source>
</evidence>
<protein>
    <submittedName>
        <fullName evidence="4">Venom prothrombin activator porpharin-D-like</fullName>
    </submittedName>
</protein>
<dbReference type="PRINTS" id="PR00001">
    <property type="entry name" value="GLABLOOD"/>
</dbReference>